<dbReference type="InterPro" id="IPR029030">
    <property type="entry name" value="Caspase-like_dom_sf"/>
</dbReference>
<dbReference type="InterPro" id="IPR011047">
    <property type="entry name" value="Quinoprotein_ADH-like_sf"/>
</dbReference>
<dbReference type="SMART" id="SM00320">
    <property type="entry name" value="WD40"/>
    <property type="match status" value="2"/>
</dbReference>
<protein>
    <recommendedName>
        <fullName evidence="5">Peptidase C14 caspase domain-containing protein</fullName>
    </recommendedName>
</protein>
<evidence type="ECO:0000256" key="2">
    <source>
        <dbReference type="ARBA" id="ARBA00022737"/>
    </source>
</evidence>
<comment type="caution">
    <text evidence="6">The sequence shown here is derived from an EMBL/GenBank/DDBJ whole genome shotgun (WGS) entry which is preliminary data.</text>
</comment>
<dbReference type="InterPro" id="IPR018247">
    <property type="entry name" value="EF_Hand_1_Ca_BS"/>
</dbReference>
<dbReference type="GO" id="GO:0006508">
    <property type="term" value="P:proteolysis"/>
    <property type="evidence" value="ECO:0007669"/>
    <property type="project" value="InterPro"/>
</dbReference>
<dbReference type="Pfam" id="PF00656">
    <property type="entry name" value="Peptidase_C14"/>
    <property type="match status" value="1"/>
</dbReference>
<gene>
    <name evidence="6" type="ORF">EOD41_14335</name>
</gene>
<feature type="signal peptide" evidence="4">
    <location>
        <begin position="1"/>
        <end position="24"/>
    </location>
</feature>
<dbReference type="SUPFAM" id="SSF69322">
    <property type="entry name" value="Tricorn protease domain 2"/>
    <property type="match status" value="1"/>
</dbReference>
<evidence type="ECO:0000313" key="7">
    <source>
        <dbReference type="Proteomes" id="UP000282759"/>
    </source>
</evidence>
<dbReference type="InterPro" id="IPR011600">
    <property type="entry name" value="Pept_C14_caspase"/>
</dbReference>
<sequence length="1565" mass="176372">MRLIPCKLLFILILLFVSAGHCQAQDIQMLRKGLNFNGWANRYNTRLQFTPDGKGLIFQHAIDYSTYKSFLFEFDKKSKTNKAVLAEPNFLLCTDEQLKLMLTNVTGKKLSPGHYTTNYTALLDENGKQVDSIPLMFNNACFISKTLVFGLAADSMYVYERNKGIVKRKPHVKNDYLYYGNLSYSAGKIYQTCMHKDGGFDPTTQLLQIINTDDLSEKHVKLPGKYTTLQIEAMPSGYLWLMGTGGSITDQKSFALCYNPRTEKIIREYQINGYIIDWIPSKIDEKLYACSSTSWVIDSLGVQRLENIIPGTNYKIAKNISVQPNTGLLAFYYGNEKNLIIYNSLNKKIEQQFTFNSASPLANEVIDMQWHPTKRMLAFGTKYQSDSISIGVISLSEVAIQNKPPTAVTQATIVQPPGIVLQDTHNLRASAIAFNKDGSWMVSGDLTGRVNVWDAKSKLIYNKIFLGGSGDNKFTSNSRLQLTIHPTQRKFAVNFFKDYVSILDFDDNELDKITIDGFCKLLRFTTDGRYLIMATYSRPGTLLKYDIAQKRIIDTYINAEFGTGGMLGANVFYDNQYYYDTENNKLLKINLLNGKIELKVPVKANQKIVLVDVSPDERSAIIVSEYMEMMYIDISSGQTAIISKAAIRPMGTFELNPNGGDPINIPMLHMVKVKPDNSGFIFAIEIATPRQRLMKQVGFITTPFNRSTLKLGEPFAYQQPLRNSPVVSNQMQPGTDYLWTGNEDGSLYLWDLKLEKQAAIFGGDSRMPKLIEANKYMDGLTMTVNSRRSSINYGLRQDFMRFDFATAEALSLTRSGYSTEFIYTLPDKNLLTNSANELVTVNLQSKQETVNKNFFSKDGGLEFSDVHLLYAGKKNLCYYFEKDQTLQWFENGKQVKQAKFPDDFPLKGKHRFEMDKWSFNSDSSVLYARFSYSQFDDEGRTQTGSAASFHSYNMKTSAIKRLTVPAELKTAHRLTISGDNALFAIDKQLFRYNFNSQKLDSVNSAKPALRFGTEYSSDGLFSNDKYAAAVYEHDTLRTFHQEFIRAVIINTQTLKPVADFPLKYSKVNNITFSRDNKLIYVQYAGEVEIRAIPNGSLMATLVILPGNKFIIYTPDNYYYASSKLTDIGFRTKGKVYSVEQFDLKYNRPDIVLKRLGYAPAQLIDLYRKAYLKRLQRLNFTEEGVNNESEPPTIELLNRSAIPVKTTASTVTLKLKCTTPLGTLDKISISVNDVPVYGIKGFRIPGNNLSTYTNEIEVKLMSGINRISYSVYNSTGSQSLKENIEVIHEPTTPVKPKVYFAGIGVSAYKDTRMNLKYADKDIRDISDMVKARYPDADVINLLNTDATVANIKLLKQKFMQTGVDDIIIISVSGHGLLNASGDFFYAAYETNFTNPDVTALAYKDIEWLLDGVPARKKLVMIDACHSGESDKINQSETTMLAANVKSTLTPGAKGFGKTVTKQTGVQNSFSLMQNLFMDLNEGSGAVVISAAAGDSFALESPQWNNGVFTYSVISGLKNREADRDNNKTISLSELRQYVYEKVSKETGGRQQPTTREENLGFDWQIW</sequence>
<dbReference type="SUPFAM" id="SSF50998">
    <property type="entry name" value="Quinoprotein alcohol dehydrogenase-like"/>
    <property type="match status" value="1"/>
</dbReference>
<keyword evidence="2" id="KW-0677">Repeat</keyword>
<dbReference type="PROSITE" id="PS50082">
    <property type="entry name" value="WD_REPEATS_2"/>
    <property type="match status" value="1"/>
</dbReference>
<feature type="repeat" description="WD" evidence="3">
    <location>
        <begin position="422"/>
        <end position="457"/>
    </location>
</feature>
<dbReference type="PROSITE" id="PS00678">
    <property type="entry name" value="WD_REPEATS_1"/>
    <property type="match status" value="1"/>
</dbReference>
<dbReference type="InterPro" id="IPR019775">
    <property type="entry name" value="WD40_repeat_CS"/>
</dbReference>
<dbReference type="GO" id="GO:0004197">
    <property type="term" value="F:cysteine-type endopeptidase activity"/>
    <property type="evidence" value="ECO:0007669"/>
    <property type="project" value="InterPro"/>
</dbReference>
<evidence type="ECO:0000313" key="6">
    <source>
        <dbReference type="EMBL" id="RVU00134.1"/>
    </source>
</evidence>
<feature type="chain" id="PRO_5019584878" description="Peptidase C14 caspase domain-containing protein" evidence="4">
    <location>
        <begin position="25"/>
        <end position="1565"/>
    </location>
</feature>
<dbReference type="PROSITE" id="PS00018">
    <property type="entry name" value="EF_HAND_1"/>
    <property type="match status" value="1"/>
</dbReference>
<evidence type="ECO:0000256" key="4">
    <source>
        <dbReference type="SAM" id="SignalP"/>
    </source>
</evidence>
<evidence type="ECO:0000256" key="3">
    <source>
        <dbReference type="PROSITE-ProRule" id="PRU00221"/>
    </source>
</evidence>
<keyword evidence="7" id="KW-1185">Reference proteome</keyword>
<dbReference type="SUPFAM" id="SSF52129">
    <property type="entry name" value="Caspase-like"/>
    <property type="match status" value="1"/>
</dbReference>
<dbReference type="SUPFAM" id="SSF82171">
    <property type="entry name" value="DPP6 N-terminal domain-like"/>
    <property type="match status" value="1"/>
</dbReference>
<dbReference type="Proteomes" id="UP000282759">
    <property type="component" value="Unassembled WGS sequence"/>
</dbReference>
<organism evidence="6 7">
    <name type="scientific">Mucilaginibacter limnophilus</name>
    <dbReference type="NCBI Taxonomy" id="1932778"/>
    <lineage>
        <taxon>Bacteria</taxon>
        <taxon>Pseudomonadati</taxon>
        <taxon>Bacteroidota</taxon>
        <taxon>Sphingobacteriia</taxon>
        <taxon>Sphingobacteriales</taxon>
        <taxon>Sphingobacteriaceae</taxon>
        <taxon>Mucilaginibacter</taxon>
    </lineage>
</organism>
<dbReference type="InterPro" id="IPR001680">
    <property type="entry name" value="WD40_rpt"/>
</dbReference>
<dbReference type="InterPro" id="IPR015943">
    <property type="entry name" value="WD40/YVTN_repeat-like_dom_sf"/>
</dbReference>
<dbReference type="Gene3D" id="3.40.50.1460">
    <property type="match status" value="1"/>
</dbReference>
<reference evidence="6 7" key="1">
    <citation type="submission" date="2019-01" db="EMBL/GenBank/DDBJ databases">
        <authorList>
            <person name="Chen W.-M."/>
        </authorList>
    </citation>
    <scope>NUCLEOTIDE SEQUENCE [LARGE SCALE GENOMIC DNA]</scope>
    <source>
        <strain evidence="6 7">YBJ-36</strain>
    </source>
</reference>
<dbReference type="EMBL" id="SACK01000006">
    <property type="protein sequence ID" value="RVU00134.1"/>
    <property type="molecule type" value="Genomic_DNA"/>
</dbReference>
<accession>A0A437MR63</accession>
<proteinExistence type="predicted"/>
<evidence type="ECO:0000256" key="1">
    <source>
        <dbReference type="ARBA" id="ARBA00022574"/>
    </source>
</evidence>
<evidence type="ECO:0000259" key="5">
    <source>
        <dbReference type="Pfam" id="PF00656"/>
    </source>
</evidence>
<name>A0A437MR63_9SPHI</name>
<dbReference type="Gene3D" id="2.130.10.10">
    <property type="entry name" value="YVTN repeat-like/Quinoprotein amine dehydrogenase"/>
    <property type="match status" value="1"/>
</dbReference>
<dbReference type="OrthoDB" id="779998at2"/>
<keyword evidence="1 3" id="KW-0853">WD repeat</keyword>
<keyword evidence="4" id="KW-0732">Signal</keyword>
<feature type="domain" description="Peptidase C14 caspase" evidence="5">
    <location>
        <begin position="1302"/>
        <end position="1555"/>
    </location>
</feature>